<dbReference type="EMBL" id="CP006704">
    <property type="protein sequence ID" value="AIJ47039.1"/>
    <property type="molecule type" value="Genomic_DNA"/>
</dbReference>
<dbReference type="AlphaFoldDB" id="A0A076PJQ1"/>
<dbReference type="Proteomes" id="UP000028782">
    <property type="component" value="Chromosome"/>
</dbReference>
<accession>A0A076PJQ1</accession>
<reference evidence="1 2" key="1">
    <citation type="journal article" date="2014" name="Genome Announc.">
        <title>Complete Genome Sequence of Polychlorinated Biphenyl Degrader Comamonas testosteroni TK102 (NBRC 109938).</title>
        <authorList>
            <person name="Fukuda K."/>
            <person name="Hosoyama A."/>
            <person name="Tsuchikane K."/>
            <person name="Ohji S."/>
            <person name="Yamazoe A."/>
            <person name="Fujita N."/>
            <person name="Shintani M."/>
            <person name="Kimbara K."/>
        </authorList>
    </citation>
    <scope>NUCLEOTIDE SEQUENCE [LARGE SCALE GENOMIC DNA]</scope>
    <source>
        <strain evidence="1">TK102</strain>
    </source>
</reference>
<dbReference type="HOGENOM" id="CLU_2104833_0_0_4"/>
<proteinExistence type="predicted"/>
<dbReference type="KEGG" id="ctes:O987_14630"/>
<evidence type="ECO:0000313" key="2">
    <source>
        <dbReference type="Proteomes" id="UP000028782"/>
    </source>
</evidence>
<gene>
    <name evidence="1" type="ORF">O987_14630</name>
</gene>
<sequence>MNTSFSNNIRDGHRGNTEIDLGDRRVLTVSTRKLNSSLVTSASVSLVEGGFKRFVMGFGGDGDFSKTLVASKPKRVTEKVVREQHTQALTQIEDLKLQVEMHYDALEKRKAAAHA</sequence>
<protein>
    <submittedName>
        <fullName evidence="1">Uncharacterized protein</fullName>
    </submittedName>
</protein>
<dbReference type="RefSeq" id="WP_029158312.1">
    <property type="nucleotide sequence ID" value="NZ_CP006704.1"/>
</dbReference>
<name>A0A076PJQ1_COMTE</name>
<organism evidence="1 2">
    <name type="scientific">Comamonas testosteroni TK102</name>
    <dbReference type="NCBI Taxonomy" id="1392005"/>
    <lineage>
        <taxon>Bacteria</taxon>
        <taxon>Pseudomonadati</taxon>
        <taxon>Pseudomonadota</taxon>
        <taxon>Betaproteobacteria</taxon>
        <taxon>Burkholderiales</taxon>
        <taxon>Comamonadaceae</taxon>
        <taxon>Comamonas</taxon>
    </lineage>
</organism>
<evidence type="ECO:0000313" key="1">
    <source>
        <dbReference type="EMBL" id="AIJ47039.1"/>
    </source>
</evidence>